<dbReference type="SUPFAM" id="SSF51735">
    <property type="entry name" value="NAD(P)-binding Rossmann-fold domains"/>
    <property type="match status" value="1"/>
</dbReference>
<dbReference type="RefSeq" id="WP_068958859.1">
    <property type="nucleotide sequence ID" value="NZ_LGLV01000022.1"/>
</dbReference>
<dbReference type="InterPro" id="IPR002347">
    <property type="entry name" value="SDR_fam"/>
</dbReference>
<dbReference type="GO" id="GO:0016491">
    <property type="term" value="F:oxidoreductase activity"/>
    <property type="evidence" value="ECO:0007669"/>
    <property type="project" value="UniProtKB-KW"/>
</dbReference>
<dbReference type="CDD" id="cd05233">
    <property type="entry name" value="SDR_c"/>
    <property type="match status" value="1"/>
</dbReference>
<comment type="similarity">
    <text evidence="1">Belongs to the short-chain dehydrogenases/reductases (SDR) family.</text>
</comment>
<dbReference type="Pfam" id="PF13561">
    <property type="entry name" value="adh_short_C2"/>
    <property type="match status" value="1"/>
</dbReference>
<dbReference type="PANTHER" id="PTHR43639">
    <property type="entry name" value="OXIDOREDUCTASE, SHORT-CHAIN DEHYDROGENASE/REDUCTASE FAMILY (AFU_ORTHOLOGUE AFUA_5G02870)"/>
    <property type="match status" value="1"/>
</dbReference>
<dbReference type="AlphaFoldDB" id="A0A1C7NT55"/>
<evidence type="ECO:0000313" key="3">
    <source>
        <dbReference type="EMBL" id="OBZ92167.1"/>
    </source>
</evidence>
<name>A0A1C7NT55_9HYPH</name>
<evidence type="ECO:0008006" key="5">
    <source>
        <dbReference type="Google" id="ProtNLM"/>
    </source>
</evidence>
<keyword evidence="2" id="KW-0560">Oxidoreductase</keyword>
<dbReference type="EMBL" id="LGLV01000022">
    <property type="protein sequence ID" value="OBZ92167.1"/>
    <property type="molecule type" value="Genomic_DNA"/>
</dbReference>
<accession>A0A1C7NT55</accession>
<evidence type="ECO:0000256" key="1">
    <source>
        <dbReference type="ARBA" id="ARBA00006484"/>
    </source>
</evidence>
<proteinExistence type="inferred from homology"/>
<dbReference type="Proteomes" id="UP000093111">
    <property type="component" value="Unassembled WGS sequence"/>
</dbReference>
<dbReference type="PANTHER" id="PTHR43639:SF1">
    <property type="entry name" value="SHORT-CHAIN DEHYDROGENASE_REDUCTASE FAMILY PROTEIN"/>
    <property type="match status" value="1"/>
</dbReference>
<dbReference type="FunFam" id="3.40.50.720:FF:000084">
    <property type="entry name" value="Short-chain dehydrogenase reductase"/>
    <property type="match status" value="1"/>
</dbReference>
<sequence length="268" mass="28876">MRVLVTGVSEGIGGTICREISKRPGSAIAMCVRKNRGAVEGLADELRHQGCEVLILEGDLRDPAVPDYFVGAATDAFEGLDAIVSNAGAVDPTSLEDMPLEVWEDMFTLTCRASWLLAKAGFPHLKNSQGAYVAISSQSGVHPHRQTGAYSAAKAALIMLCKQMALEWGEYGIRVNSVSPGMIMTPMTRSVYDDVDIMRQREAIVPLKRIGAPVDVARIVNFLIDRDNRYITGENIMVDGGLTLSVLDRIPGIARRKSDIGSSGAENA</sequence>
<dbReference type="InterPro" id="IPR036291">
    <property type="entry name" value="NAD(P)-bd_dom_sf"/>
</dbReference>
<gene>
    <name evidence="3" type="ORF">ADU59_27925</name>
</gene>
<dbReference type="Gene3D" id="3.40.50.720">
    <property type="entry name" value="NAD(P)-binding Rossmann-like Domain"/>
    <property type="match status" value="1"/>
</dbReference>
<dbReference type="OrthoDB" id="9779623at2"/>
<protein>
    <recommendedName>
        <fullName evidence="5">Short-chain dehydrogenase</fullName>
    </recommendedName>
</protein>
<reference evidence="3 4" key="1">
    <citation type="journal article" date="2016" name="Syst. Appl. Microbiol.">
        <title>Pararhizobium polonicum sp. nov. isolated from tumors on stone fruit rootstocks.</title>
        <authorList>
            <person name="Pulawska J."/>
            <person name="Kuzmanovic N."/>
            <person name="Willems A."/>
            <person name="Pothier J.F."/>
        </authorList>
    </citation>
    <scope>NUCLEOTIDE SEQUENCE [LARGE SCALE GENOMIC DNA]</scope>
    <source>
        <strain evidence="3 4">F5.1</strain>
    </source>
</reference>
<comment type="caution">
    <text evidence="3">The sequence shown here is derived from an EMBL/GenBank/DDBJ whole genome shotgun (WGS) entry which is preliminary data.</text>
</comment>
<dbReference type="PROSITE" id="PS00061">
    <property type="entry name" value="ADH_SHORT"/>
    <property type="match status" value="1"/>
</dbReference>
<organism evidence="3 4">
    <name type="scientific">Pararhizobium polonicum</name>
    <dbReference type="NCBI Taxonomy" id="1612624"/>
    <lineage>
        <taxon>Bacteria</taxon>
        <taxon>Pseudomonadati</taxon>
        <taxon>Pseudomonadota</taxon>
        <taxon>Alphaproteobacteria</taxon>
        <taxon>Hyphomicrobiales</taxon>
        <taxon>Rhizobiaceae</taxon>
        <taxon>Rhizobium/Agrobacterium group</taxon>
        <taxon>Pararhizobium</taxon>
    </lineage>
</organism>
<evidence type="ECO:0000313" key="4">
    <source>
        <dbReference type="Proteomes" id="UP000093111"/>
    </source>
</evidence>
<evidence type="ECO:0000256" key="2">
    <source>
        <dbReference type="ARBA" id="ARBA00023002"/>
    </source>
</evidence>
<dbReference type="PRINTS" id="PR00080">
    <property type="entry name" value="SDRFAMILY"/>
</dbReference>
<dbReference type="InterPro" id="IPR020904">
    <property type="entry name" value="Sc_DH/Rdtase_CS"/>
</dbReference>
<dbReference type="STRING" id="1612624.ADU59_27925"/>
<dbReference type="PRINTS" id="PR00081">
    <property type="entry name" value="GDHRDH"/>
</dbReference>
<keyword evidence="4" id="KW-1185">Reference proteome</keyword>